<feature type="region of interest" description="Disordered" evidence="1">
    <location>
        <begin position="1"/>
        <end position="139"/>
    </location>
</feature>
<protein>
    <submittedName>
        <fullName evidence="3">Uncharacterized protein LOC111134267 isoform X1</fullName>
    </submittedName>
</protein>
<feature type="compositionally biased region" description="Basic and acidic residues" evidence="1">
    <location>
        <begin position="57"/>
        <end position="82"/>
    </location>
</feature>
<evidence type="ECO:0000256" key="1">
    <source>
        <dbReference type="SAM" id="MobiDB-lite"/>
    </source>
</evidence>
<evidence type="ECO:0000313" key="3">
    <source>
        <dbReference type="RefSeq" id="XP_022338870.1"/>
    </source>
</evidence>
<dbReference type="OrthoDB" id="6071018at2759"/>
<feature type="region of interest" description="Disordered" evidence="1">
    <location>
        <begin position="396"/>
        <end position="417"/>
    </location>
</feature>
<accession>A0A8B8EFJ4</accession>
<feature type="compositionally biased region" description="Polar residues" evidence="1">
    <location>
        <begin position="220"/>
        <end position="232"/>
    </location>
</feature>
<feature type="compositionally biased region" description="Polar residues" evidence="1">
    <location>
        <begin position="174"/>
        <end position="192"/>
    </location>
</feature>
<feature type="compositionally biased region" description="Basic and acidic residues" evidence="1">
    <location>
        <begin position="99"/>
        <end position="109"/>
    </location>
</feature>
<organism evidence="2 3">
    <name type="scientific">Crassostrea virginica</name>
    <name type="common">Eastern oyster</name>
    <dbReference type="NCBI Taxonomy" id="6565"/>
    <lineage>
        <taxon>Eukaryota</taxon>
        <taxon>Metazoa</taxon>
        <taxon>Spiralia</taxon>
        <taxon>Lophotrochozoa</taxon>
        <taxon>Mollusca</taxon>
        <taxon>Bivalvia</taxon>
        <taxon>Autobranchia</taxon>
        <taxon>Pteriomorphia</taxon>
        <taxon>Ostreida</taxon>
        <taxon>Ostreoidea</taxon>
        <taxon>Ostreidae</taxon>
        <taxon>Crassostrea</taxon>
    </lineage>
</organism>
<dbReference type="Proteomes" id="UP000694844">
    <property type="component" value="Chromosome 5"/>
</dbReference>
<proteinExistence type="predicted"/>
<reference evidence="3" key="1">
    <citation type="submission" date="2025-08" db="UniProtKB">
        <authorList>
            <consortium name="RefSeq"/>
        </authorList>
    </citation>
    <scope>IDENTIFICATION</scope>
    <source>
        <tissue evidence="3">Whole sample</tissue>
    </source>
</reference>
<keyword evidence="2" id="KW-1185">Reference proteome</keyword>
<sequence length="589" mass="66260">MFSSASASRCNMAVPKNTPPEKQFRKMETRRKRNAASSEAGTKSKRPKKRNEISLTDSKDISHAEPELEDNMKEHDQDHDQDQPIVPEKQDLQLNVASTEDHEKIHTESKATSSNVSSNKSSSLPNSINESNEHLSNLKRGALQVTPSNSSQPLLENVDQESLVAAHSMTSLANGSNENLMAPSMSQSSGSFDHTDLENGAQEIDDDRPKIQYRVDPTYQDLSGGSSTSNLPQELPMSETGHTWNSKQLPLPVDMNQANSHWNPYQFNTKEDQVLPPASALLKIPKGYDNMKLPHNGSNFNAGQGPLPGFHDIQTLPNPTRVGIPNGNPQHPMQDPRIAYQGQIMNHPEFYIMPNDGTAMLPAGPVHSAHMFNNFPPDDPHAFPATNVEISETEQYQESAVPKYHRRSQSSKAAKPTNNNYLNVVKNYVFSPRDEYIVASQGLYGKPEDKDNFYMAISPEINPSDVRSIDHKGLISKYIDYLLVENEHITEMSKSVSIPIENCVMDDPYLMDIVRVKIPFPTPKYLQWLTAYYPTIQVDWPAIRKELAAFNGTGGKKPKRTYFVDRRPCHILLGESFYFFQREKDKQEK</sequence>
<gene>
    <name evidence="3" type="primary">LOC111134267</name>
</gene>
<dbReference type="AlphaFoldDB" id="A0A8B8EFJ4"/>
<feature type="compositionally biased region" description="Low complexity" evidence="1">
    <location>
        <begin position="113"/>
        <end position="129"/>
    </location>
</feature>
<dbReference type="GeneID" id="111134267"/>
<name>A0A8B8EFJ4_CRAVI</name>
<evidence type="ECO:0000313" key="2">
    <source>
        <dbReference type="Proteomes" id="UP000694844"/>
    </source>
</evidence>
<feature type="region of interest" description="Disordered" evidence="1">
    <location>
        <begin position="174"/>
        <end position="245"/>
    </location>
</feature>
<dbReference type="RefSeq" id="XP_022338870.1">
    <property type="nucleotide sequence ID" value="XM_022483162.1"/>
</dbReference>
<dbReference type="KEGG" id="cvn:111134267"/>